<feature type="transmembrane region" description="Helical" evidence="1">
    <location>
        <begin position="6"/>
        <end position="29"/>
    </location>
</feature>
<dbReference type="InterPro" id="IPR000253">
    <property type="entry name" value="FHA_dom"/>
</dbReference>
<keyword evidence="1" id="KW-0472">Membrane</keyword>
<reference evidence="3 4" key="1">
    <citation type="journal article" date="2011" name="Stand. Genomic Sci.">
        <title>Complete genome sequence of Syntrophobotulus glycolicus type strain (FlGlyR).</title>
        <authorList>
            <person name="Han C."/>
            <person name="Mwirichia R."/>
            <person name="Chertkov O."/>
            <person name="Held B."/>
            <person name="Lapidus A."/>
            <person name="Nolan M."/>
            <person name="Lucas S."/>
            <person name="Hammon N."/>
            <person name="Deshpande S."/>
            <person name="Cheng J.F."/>
            <person name="Tapia R."/>
            <person name="Goodwin L."/>
            <person name="Pitluck S."/>
            <person name="Huntemann M."/>
            <person name="Liolios K."/>
            <person name="Ivanova N."/>
            <person name="Pagani I."/>
            <person name="Mavromatis K."/>
            <person name="Ovchinikova G."/>
            <person name="Pati A."/>
            <person name="Chen A."/>
            <person name="Palaniappan K."/>
            <person name="Land M."/>
            <person name="Hauser L."/>
            <person name="Brambilla E.M."/>
            <person name="Rohde M."/>
            <person name="Spring S."/>
            <person name="Sikorski J."/>
            <person name="Goker M."/>
            <person name="Woyke T."/>
            <person name="Bristow J."/>
            <person name="Eisen J.A."/>
            <person name="Markowitz V."/>
            <person name="Hugenholtz P."/>
            <person name="Kyrpides N.C."/>
            <person name="Klenk H.P."/>
            <person name="Detter J.C."/>
        </authorList>
    </citation>
    <scope>NUCLEOTIDE SEQUENCE [LARGE SCALE GENOMIC DNA]</scope>
    <source>
        <strain evidence="4">DSM 8271 / FlGlyR</strain>
    </source>
</reference>
<dbReference type="Proteomes" id="UP000007488">
    <property type="component" value="Chromosome"/>
</dbReference>
<keyword evidence="1" id="KW-0812">Transmembrane</keyword>
<evidence type="ECO:0000259" key="2">
    <source>
        <dbReference type="PROSITE" id="PS50006"/>
    </source>
</evidence>
<dbReference type="InterPro" id="IPR050923">
    <property type="entry name" value="Cell_Proc_Reg/RNA_Proc"/>
</dbReference>
<dbReference type="EMBL" id="CP002547">
    <property type="protein sequence ID" value="ADY56626.1"/>
    <property type="molecule type" value="Genomic_DNA"/>
</dbReference>
<dbReference type="eggNOG" id="COG1716">
    <property type="taxonomic scope" value="Bacteria"/>
</dbReference>
<dbReference type="Pfam" id="PF00498">
    <property type="entry name" value="FHA"/>
    <property type="match status" value="1"/>
</dbReference>
<name>F0SUR0_SYNGF</name>
<accession>F0SUR0</accession>
<dbReference type="CDD" id="cd00060">
    <property type="entry name" value="FHA"/>
    <property type="match status" value="1"/>
</dbReference>
<dbReference type="SMART" id="SM00240">
    <property type="entry name" value="FHA"/>
    <property type="match status" value="1"/>
</dbReference>
<organism evidence="3 4">
    <name type="scientific">Syntrophobotulus glycolicus (strain DSM 8271 / FlGlyR)</name>
    <dbReference type="NCBI Taxonomy" id="645991"/>
    <lineage>
        <taxon>Bacteria</taxon>
        <taxon>Bacillati</taxon>
        <taxon>Bacillota</taxon>
        <taxon>Clostridia</taxon>
        <taxon>Eubacteriales</taxon>
        <taxon>Desulfitobacteriaceae</taxon>
        <taxon>Syntrophobotulus</taxon>
    </lineage>
</organism>
<evidence type="ECO:0000313" key="4">
    <source>
        <dbReference type="Proteomes" id="UP000007488"/>
    </source>
</evidence>
<proteinExistence type="predicted"/>
<dbReference type="InterPro" id="IPR008984">
    <property type="entry name" value="SMAD_FHA_dom_sf"/>
</dbReference>
<protein>
    <submittedName>
        <fullName evidence="3">FHA domain containing protein</fullName>
    </submittedName>
</protein>
<evidence type="ECO:0000256" key="1">
    <source>
        <dbReference type="SAM" id="Phobius"/>
    </source>
</evidence>
<evidence type="ECO:0000313" key="3">
    <source>
        <dbReference type="EMBL" id="ADY56626.1"/>
    </source>
</evidence>
<sequence>MQAVLVIGRIVFVLVIYLFLLRLLTVLLADLKNKGILTKEESELGCLEVLNGADMLPKGRKIRIEPKGLKIGRGKQNDIVVPDHFCSVDHAEFKYTHGAIIVEDTGSTNGTWVNGERINSPIQLVPGDFVKIGSMTFQYTRWRNEGI</sequence>
<dbReference type="STRING" id="645991.Sgly_2338"/>
<keyword evidence="1" id="KW-1133">Transmembrane helix</keyword>
<gene>
    <name evidence="3" type="ordered locus">Sgly_2338</name>
</gene>
<dbReference type="KEGG" id="sgy:Sgly_2338"/>
<dbReference type="HOGENOM" id="CLU_131367_1_0_9"/>
<dbReference type="OrthoDB" id="9816434at2"/>
<dbReference type="SUPFAM" id="SSF49879">
    <property type="entry name" value="SMAD/FHA domain"/>
    <property type="match status" value="1"/>
</dbReference>
<dbReference type="AlphaFoldDB" id="F0SUR0"/>
<keyword evidence="4" id="KW-1185">Reference proteome</keyword>
<feature type="domain" description="FHA" evidence="2">
    <location>
        <begin position="69"/>
        <end position="118"/>
    </location>
</feature>
<dbReference type="PANTHER" id="PTHR23308">
    <property type="entry name" value="NUCLEAR INHIBITOR OF PROTEIN PHOSPHATASE-1"/>
    <property type="match status" value="1"/>
</dbReference>
<dbReference type="PROSITE" id="PS50006">
    <property type="entry name" value="FHA_DOMAIN"/>
    <property type="match status" value="1"/>
</dbReference>
<dbReference type="Gene3D" id="2.60.200.20">
    <property type="match status" value="1"/>
</dbReference>
<dbReference type="RefSeq" id="WP_013625491.1">
    <property type="nucleotide sequence ID" value="NC_015172.1"/>
</dbReference>
<reference evidence="4" key="2">
    <citation type="submission" date="2011-02" db="EMBL/GenBank/DDBJ databases">
        <title>The complete genome of Syntrophobotulus glycolicus DSM 8271.</title>
        <authorList>
            <person name="Lucas S."/>
            <person name="Copeland A."/>
            <person name="Lapidus A."/>
            <person name="Bruce D."/>
            <person name="Goodwin L."/>
            <person name="Pitluck S."/>
            <person name="Kyrpides N."/>
            <person name="Mavromatis K."/>
            <person name="Pagani I."/>
            <person name="Ivanova N."/>
            <person name="Mikhailova N."/>
            <person name="Chertkov O."/>
            <person name="Held B."/>
            <person name="Detter J.C."/>
            <person name="Tapia R."/>
            <person name="Han C."/>
            <person name="Land M."/>
            <person name="Hauser L."/>
            <person name="Markowitz V."/>
            <person name="Cheng J.-F."/>
            <person name="Hugenholtz P."/>
            <person name="Woyke T."/>
            <person name="Wu D."/>
            <person name="Spring S."/>
            <person name="Schroeder M."/>
            <person name="Brambilla E."/>
            <person name="Klenk H.-P."/>
            <person name="Eisen J.A."/>
        </authorList>
    </citation>
    <scope>NUCLEOTIDE SEQUENCE [LARGE SCALE GENOMIC DNA]</scope>
    <source>
        <strain evidence="4">DSM 8271 / FlGlyR</strain>
    </source>
</reference>